<sequence>MAAVNFHTEIASEKDSIADSIEACRTCGIYYMVNSNYLKPLFHLPVENTEIMLIRLELSSWNIEIDENDGLPQHVCSSCIHEFQKIFKFRSCCVETQEQFRLFNNLRQGNQANMKIKTELPDPDEENVCDFIYINDLSDNEYDGGATATPFNIPHAPIKEELIEAATVPIENTVDQPLSMAEASMSILSSNIQQAKSNLCGSLKNEDTNGEGKPSQPTHVECHLCHYISRNQEAHRLHMSRVHEIKDLECHICGKEFKNSTIVRLKFHLKWHNLNKHIRCSQCGFVCKSRTALKEHIRALHARIKCKLCGKMLIAKKMKNHMRQHELTCQCCSEVFREEGDLERHLWQTHAVECQQGGLNIKPNDDSELHNAEDSINISINDCALNCAHCDEKFAQQSELELHLKQQHSQNNVNLLEMGAQTIGVTSGSQFAVCVNEDVSDTACSFESYDKKLKEEIYVSASDLSSHPNEELDVTTLAQTNNIFDKSVEEESLDNIEDNLEHDSTQSGSTIESGSENNGNSYINTSTHSFACAKCTLTFAAIEQLRTHYELHLTKEKRKSEFNCHLCAKRFDLKFSLNRHLKKHMNTSI</sequence>
<feature type="domain" description="ZAD" evidence="9">
    <location>
        <begin position="22"/>
        <end position="103"/>
    </location>
</feature>
<dbReference type="GO" id="GO:0008270">
    <property type="term" value="F:zinc ion binding"/>
    <property type="evidence" value="ECO:0007669"/>
    <property type="project" value="UniProtKB-UniRule"/>
</dbReference>
<feature type="domain" description="C2H2-type" evidence="8">
    <location>
        <begin position="530"/>
        <end position="557"/>
    </location>
</feature>
<dbReference type="InterPro" id="IPR012934">
    <property type="entry name" value="Znf_AD"/>
</dbReference>
<dbReference type="SUPFAM" id="SSF57716">
    <property type="entry name" value="Glucocorticoid receptor-like (DNA-binding domain)"/>
    <property type="match status" value="1"/>
</dbReference>
<dbReference type="Pfam" id="PF07776">
    <property type="entry name" value="zf-AD"/>
    <property type="match status" value="1"/>
</dbReference>
<dbReference type="PROSITE" id="PS51915">
    <property type="entry name" value="ZAD"/>
    <property type="match status" value="1"/>
</dbReference>
<evidence type="ECO:0008006" key="12">
    <source>
        <dbReference type="Google" id="ProtNLM"/>
    </source>
</evidence>
<feature type="binding site" evidence="6">
    <location>
        <position position="24"/>
    </location>
    <ligand>
        <name>Zn(2+)</name>
        <dbReference type="ChEBI" id="CHEBI:29105"/>
    </ligand>
</feature>
<dbReference type="SMART" id="SM00868">
    <property type="entry name" value="zf-AD"/>
    <property type="match status" value="1"/>
</dbReference>
<dbReference type="SMART" id="SM00355">
    <property type="entry name" value="ZnF_C2H2"/>
    <property type="match status" value="8"/>
</dbReference>
<dbReference type="PROSITE" id="PS00028">
    <property type="entry name" value="ZINC_FINGER_C2H2_1"/>
    <property type="match status" value="5"/>
</dbReference>
<dbReference type="Proteomes" id="UP000078200">
    <property type="component" value="Unassembled WGS sequence"/>
</dbReference>
<dbReference type="PANTHER" id="PTHR24379">
    <property type="entry name" value="KRAB AND ZINC FINGER DOMAIN-CONTAINING"/>
    <property type="match status" value="1"/>
</dbReference>
<keyword evidence="4 6" id="KW-0862">Zinc</keyword>
<feature type="region of interest" description="Disordered" evidence="7">
    <location>
        <begin position="500"/>
        <end position="519"/>
    </location>
</feature>
<feature type="binding site" evidence="6">
    <location>
        <position position="27"/>
    </location>
    <ligand>
        <name>Zn(2+)</name>
        <dbReference type="ChEBI" id="CHEBI:29105"/>
    </ligand>
</feature>
<evidence type="ECO:0000256" key="5">
    <source>
        <dbReference type="PROSITE-ProRule" id="PRU00042"/>
    </source>
</evidence>
<evidence type="ECO:0000256" key="1">
    <source>
        <dbReference type="ARBA" id="ARBA00022723"/>
    </source>
</evidence>
<reference evidence="10" key="1">
    <citation type="submission" date="2020-05" db="UniProtKB">
        <authorList>
            <consortium name="EnsemblMetazoa"/>
        </authorList>
    </citation>
    <scope>IDENTIFICATION</scope>
    <source>
        <strain evidence="10">TTRI</strain>
    </source>
</reference>
<dbReference type="SUPFAM" id="SSF57667">
    <property type="entry name" value="beta-beta-alpha zinc fingers"/>
    <property type="match status" value="2"/>
</dbReference>
<dbReference type="Gene3D" id="3.30.160.60">
    <property type="entry name" value="Classic Zinc Finger"/>
    <property type="match status" value="3"/>
</dbReference>
<evidence type="ECO:0000256" key="3">
    <source>
        <dbReference type="ARBA" id="ARBA00022771"/>
    </source>
</evidence>
<evidence type="ECO:0000313" key="11">
    <source>
        <dbReference type="Proteomes" id="UP000078200"/>
    </source>
</evidence>
<keyword evidence="2" id="KW-0677">Repeat</keyword>
<evidence type="ECO:0000256" key="6">
    <source>
        <dbReference type="PROSITE-ProRule" id="PRU01263"/>
    </source>
</evidence>
<keyword evidence="1 6" id="KW-0479">Metal-binding</keyword>
<dbReference type="InterPro" id="IPR013087">
    <property type="entry name" value="Znf_C2H2_type"/>
</dbReference>
<evidence type="ECO:0000259" key="9">
    <source>
        <dbReference type="PROSITE" id="PS51915"/>
    </source>
</evidence>
<feature type="binding site" evidence="6">
    <location>
        <position position="79"/>
    </location>
    <ligand>
        <name>Zn(2+)</name>
        <dbReference type="ChEBI" id="CHEBI:29105"/>
    </ligand>
</feature>
<proteinExistence type="predicted"/>
<evidence type="ECO:0000256" key="2">
    <source>
        <dbReference type="ARBA" id="ARBA00022737"/>
    </source>
</evidence>
<dbReference type="EnsemblMetazoa" id="GAUT035077-RA">
    <property type="protein sequence ID" value="GAUT035077-PA"/>
    <property type="gene ID" value="GAUT035077"/>
</dbReference>
<feature type="domain" description="C2H2-type" evidence="8">
    <location>
        <begin position="327"/>
        <end position="355"/>
    </location>
</feature>
<name>A0A1A9VEV2_GLOAU</name>
<feature type="domain" description="C2H2-type" evidence="8">
    <location>
        <begin position="562"/>
        <end position="589"/>
    </location>
</feature>
<dbReference type="Pfam" id="PF00096">
    <property type="entry name" value="zf-C2H2"/>
    <property type="match status" value="2"/>
</dbReference>
<dbReference type="PANTHER" id="PTHR24379:SF121">
    <property type="entry name" value="C2H2-TYPE DOMAIN-CONTAINING PROTEIN"/>
    <property type="match status" value="1"/>
</dbReference>
<organism evidence="10 11">
    <name type="scientific">Glossina austeni</name>
    <name type="common">Savannah tsetse fly</name>
    <dbReference type="NCBI Taxonomy" id="7395"/>
    <lineage>
        <taxon>Eukaryota</taxon>
        <taxon>Metazoa</taxon>
        <taxon>Ecdysozoa</taxon>
        <taxon>Arthropoda</taxon>
        <taxon>Hexapoda</taxon>
        <taxon>Insecta</taxon>
        <taxon>Pterygota</taxon>
        <taxon>Neoptera</taxon>
        <taxon>Endopterygota</taxon>
        <taxon>Diptera</taxon>
        <taxon>Brachycera</taxon>
        <taxon>Muscomorpha</taxon>
        <taxon>Hippoboscoidea</taxon>
        <taxon>Glossinidae</taxon>
        <taxon>Glossina</taxon>
    </lineage>
</organism>
<dbReference type="GO" id="GO:0005634">
    <property type="term" value="C:nucleus"/>
    <property type="evidence" value="ECO:0007669"/>
    <property type="project" value="InterPro"/>
</dbReference>
<evidence type="ECO:0000256" key="7">
    <source>
        <dbReference type="SAM" id="MobiDB-lite"/>
    </source>
</evidence>
<dbReference type="STRING" id="7395.A0A1A9VEV2"/>
<dbReference type="InterPro" id="IPR036236">
    <property type="entry name" value="Znf_C2H2_sf"/>
</dbReference>
<feature type="domain" description="C2H2-type" evidence="8">
    <location>
        <begin position="278"/>
        <end position="306"/>
    </location>
</feature>
<evidence type="ECO:0000259" key="8">
    <source>
        <dbReference type="PROSITE" id="PS50157"/>
    </source>
</evidence>
<feature type="domain" description="C2H2-type" evidence="8">
    <location>
        <begin position="385"/>
        <end position="413"/>
    </location>
</feature>
<keyword evidence="11" id="KW-1185">Reference proteome</keyword>
<accession>A0A1A9VEV2</accession>
<feature type="compositionally biased region" description="Polar residues" evidence="7">
    <location>
        <begin position="505"/>
        <end position="519"/>
    </location>
</feature>
<evidence type="ECO:0000256" key="4">
    <source>
        <dbReference type="ARBA" id="ARBA00022833"/>
    </source>
</evidence>
<evidence type="ECO:0000313" key="10">
    <source>
        <dbReference type="EnsemblMetazoa" id="GAUT035077-PA"/>
    </source>
</evidence>
<keyword evidence="3 5" id="KW-0863">Zinc-finger</keyword>
<dbReference type="VEuPathDB" id="VectorBase:GAUT035077"/>
<dbReference type="AlphaFoldDB" id="A0A1A9VEV2"/>
<feature type="binding site" evidence="6">
    <location>
        <position position="76"/>
    </location>
    <ligand>
        <name>Zn(2+)</name>
        <dbReference type="ChEBI" id="CHEBI:29105"/>
    </ligand>
</feature>
<dbReference type="PROSITE" id="PS50157">
    <property type="entry name" value="ZINC_FINGER_C2H2_2"/>
    <property type="match status" value="5"/>
</dbReference>
<protein>
    <recommendedName>
        <fullName evidence="12">Protein krueppel</fullName>
    </recommendedName>
</protein>